<protein>
    <submittedName>
        <fullName evidence="7">Uncharacterized protein</fullName>
    </submittedName>
</protein>
<evidence type="ECO:0000256" key="4">
    <source>
        <dbReference type="ARBA" id="ARBA00022840"/>
    </source>
</evidence>
<accession>H3H2U5</accession>
<dbReference type="VEuPathDB" id="FungiDB:KRP22_7344"/>
<evidence type="ECO:0000313" key="8">
    <source>
        <dbReference type="Proteomes" id="UP000005238"/>
    </source>
</evidence>
<evidence type="ECO:0000256" key="6">
    <source>
        <dbReference type="ARBA" id="ARBA00022967"/>
    </source>
</evidence>
<dbReference type="EnsemblProtists" id="Phyra84745">
    <property type="protein sequence ID" value="Phyra84745"/>
    <property type="gene ID" value="Phyra84745"/>
</dbReference>
<reference evidence="7" key="2">
    <citation type="submission" date="2015-06" db="UniProtKB">
        <authorList>
            <consortium name="EnsemblProtists"/>
        </authorList>
    </citation>
    <scope>IDENTIFICATION</scope>
    <source>
        <strain evidence="7">Pr102</strain>
    </source>
</reference>
<evidence type="ECO:0000256" key="1">
    <source>
        <dbReference type="ARBA" id="ARBA00004141"/>
    </source>
</evidence>
<dbReference type="AlphaFoldDB" id="H3H2U5"/>
<dbReference type="STRING" id="164328.H3H2U5"/>
<keyword evidence="8" id="KW-1185">Reference proteome</keyword>
<evidence type="ECO:0000256" key="3">
    <source>
        <dbReference type="ARBA" id="ARBA00022741"/>
    </source>
</evidence>
<evidence type="ECO:0000256" key="2">
    <source>
        <dbReference type="ARBA" id="ARBA00022723"/>
    </source>
</evidence>
<dbReference type="InterPro" id="IPR023214">
    <property type="entry name" value="HAD_sf"/>
</dbReference>
<comment type="subcellular location">
    <subcellularLocation>
        <location evidence="1">Membrane</location>
        <topology evidence="1">Multi-pass membrane protein</topology>
    </subcellularLocation>
</comment>
<reference evidence="8" key="1">
    <citation type="journal article" date="2006" name="Science">
        <title>Phytophthora genome sequences uncover evolutionary origins and mechanisms of pathogenesis.</title>
        <authorList>
            <person name="Tyler B.M."/>
            <person name="Tripathy S."/>
            <person name="Zhang X."/>
            <person name="Dehal P."/>
            <person name="Jiang R.H."/>
            <person name="Aerts A."/>
            <person name="Arredondo F.D."/>
            <person name="Baxter L."/>
            <person name="Bensasson D."/>
            <person name="Beynon J.L."/>
            <person name="Chapman J."/>
            <person name="Damasceno C.M."/>
            <person name="Dorrance A.E."/>
            <person name="Dou D."/>
            <person name="Dickerman A.W."/>
            <person name="Dubchak I.L."/>
            <person name="Garbelotto M."/>
            <person name="Gijzen M."/>
            <person name="Gordon S.G."/>
            <person name="Govers F."/>
            <person name="Grunwald N.J."/>
            <person name="Huang W."/>
            <person name="Ivors K.L."/>
            <person name="Jones R.W."/>
            <person name="Kamoun S."/>
            <person name="Krampis K."/>
            <person name="Lamour K.H."/>
            <person name="Lee M.K."/>
            <person name="McDonald W.H."/>
            <person name="Medina M."/>
            <person name="Meijer H.J."/>
            <person name="Nordberg E.K."/>
            <person name="Maclean D.J."/>
            <person name="Ospina-Giraldo M.D."/>
            <person name="Morris P.F."/>
            <person name="Phuntumart V."/>
            <person name="Putnam N.H."/>
            <person name="Rash S."/>
            <person name="Rose J.K."/>
            <person name="Sakihama Y."/>
            <person name="Salamov A.A."/>
            <person name="Savidor A."/>
            <person name="Scheuring C.F."/>
            <person name="Smith B.M."/>
            <person name="Sobral B.W."/>
            <person name="Terry A."/>
            <person name="Torto-Alalibo T.A."/>
            <person name="Win J."/>
            <person name="Xu Z."/>
            <person name="Zhang H."/>
            <person name="Grigoriev I.V."/>
            <person name="Rokhsar D.S."/>
            <person name="Boore J.L."/>
        </authorList>
    </citation>
    <scope>NUCLEOTIDE SEQUENCE [LARGE SCALE GENOMIC DNA]</scope>
    <source>
        <strain evidence="8">Pr102</strain>
    </source>
</reference>
<keyword evidence="2" id="KW-0479">Metal-binding</keyword>
<keyword evidence="5" id="KW-0460">Magnesium</keyword>
<dbReference type="PANTHER" id="PTHR45630:SF11">
    <property type="entry name" value="CATION-TRANSPORTING P-TYPE ATPASE N-TERMINAL DOMAIN-CONTAINING PROTEIN"/>
    <property type="match status" value="1"/>
</dbReference>
<dbReference type="EMBL" id="DS566120">
    <property type="status" value="NOT_ANNOTATED_CDS"/>
    <property type="molecule type" value="Genomic_DNA"/>
</dbReference>
<dbReference type="HOGENOM" id="CLU_774957_0_0_1"/>
<dbReference type="GO" id="GO:0016020">
    <property type="term" value="C:membrane"/>
    <property type="evidence" value="ECO:0007669"/>
    <property type="project" value="UniProtKB-SubCell"/>
</dbReference>
<sequence length="358" mass="39469">MKVFLACMRKYGNSYSDCKKLSVVAHGQVRGVWLLGLVQPEKLEKLGIHKEGMKKTLTEEASEGWKEIEGFVAGLGIKKTRYSTKWLLCIVAKPLDIHLQVRQAAALASISSYVCPSDTAPGTNRCSRSVRSSRPLSSWPATVTVFRDGERRHYVLCKGSYEQLSSLSSRIMKDGCYMLGLSYHELLSHWTHEHVVAFADNRVAVDESLSLLGLLLIHTELKDDTSDATTRLKGRDVRTVRVTDDDAMCDCYIARQSCMVASASRAKKLVRRDVDSEEDYDLLVCAVKYVVKQEEDVKLAVTGVVLDYLVSKGNPDQGVAASHPHVKPDGKVECAKLHMETGAVTGTCGDGGSDCTHQ</sequence>
<dbReference type="InterPro" id="IPR006544">
    <property type="entry name" value="P-type_TPase_V"/>
</dbReference>
<dbReference type="GO" id="GO:0046872">
    <property type="term" value="F:metal ion binding"/>
    <property type="evidence" value="ECO:0007669"/>
    <property type="project" value="UniProtKB-KW"/>
</dbReference>
<dbReference type="InterPro" id="IPR036412">
    <property type="entry name" value="HAD-like_sf"/>
</dbReference>
<dbReference type="eggNOG" id="KOG0208">
    <property type="taxonomic scope" value="Eukaryota"/>
</dbReference>
<dbReference type="VEuPathDB" id="FungiDB:KRP23_8308"/>
<keyword evidence="3" id="KW-0547">Nucleotide-binding</keyword>
<evidence type="ECO:0000313" key="7">
    <source>
        <dbReference type="EnsemblProtists" id="Phyra84745"/>
    </source>
</evidence>
<proteinExistence type="predicted"/>
<dbReference type="GO" id="GO:0140358">
    <property type="term" value="F:P-type transmembrane transporter activity"/>
    <property type="evidence" value="ECO:0007669"/>
    <property type="project" value="InterPro"/>
</dbReference>
<name>H3H2U5_PHYRM</name>
<organism evidence="7 8">
    <name type="scientific">Phytophthora ramorum</name>
    <name type="common">Sudden oak death agent</name>
    <dbReference type="NCBI Taxonomy" id="164328"/>
    <lineage>
        <taxon>Eukaryota</taxon>
        <taxon>Sar</taxon>
        <taxon>Stramenopiles</taxon>
        <taxon>Oomycota</taxon>
        <taxon>Peronosporomycetes</taxon>
        <taxon>Peronosporales</taxon>
        <taxon>Peronosporaceae</taxon>
        <taxon>Phytophthora</taxon>
    </lineage>
</organism>
<dbReference type="Gene3D" id="3.40.50.1000">
    <property type="entry name" value="HAD superfamily/HAD-like"/>
    <property type="match status" value="1"/>
</dbReference>
<keyword evidence="4" id="KW-0067">ATP-binding</keyword>
<keyword evidence="6" id="KW-1278">Translocase</keyword>
<dbReference type="GO" id="GO:0005524">
    <property type="term" value="F:ATP binding"/>
    <property type="evidence" value="ECO:0007669"/>
    <property type="project" value="UniProtKB-KW"/>
</dbReference>
<dbReference type="PANTHER" id="PTHR45630">
    <property type="entry name" value="CATION-TRANSPORTING ATPASE-RELATED"/>
    <property type="match status" value="1"/>
</dbReference>
<dbReference type="VEuPathDB" id="FungiDB:KRP23_2919"/>
<dbReference type="InParanoid" id="H3H2U5"/>
<dbReference type="Proteomes" id="UP000005238">
    <property type="component" value="Unassembled WGS sequence"/>
</dbReference>
<dbReference type="SUPFAM" id="SSF56784">
    <property type="entry name" value="HAD-like"/>
    <property type="match status" value="1"/>
</dbReference>
<evidence type="ECO:0000256" key="5">
    <source>
        <dbReference type="ARBA" id="ARBA00022842"/>
    </source>
</evidence>